<dbReference type="EMBL" id="JAWZYT010000261">
    <property type="protein sequence ID" value="KAK4325809.1"/>
    <property type="molecule type" value="Genomic_DNA"/>
</dbReference>
<dbReference type="AlphaFoldDB" id="A0AAE1QFB1"/>
<gene>
    <name evidence="1" type="ORF">Pmani_003589</name>
</gene>
<name>A0AAE1QFB1_9EUCA</name>
<evidence type="ECO:0000313" key="1">
    <source>
        <dbReference type="EMBL" id="KAK4325809.1"/>
    </source>
</evidence>
<organism evidence="1 2">
    <name type="scientific">Petrolisthes manimaculis</name>
    <dbReference type="NCBI Taxonomy" id="1843537"/>
    <lineage>
        <taxon>Eukaryota</taxon>
        <taxon>Metazoa</taxon>
        <taxon>Ecdysozoa</taxon>
        <taxon>Arthropoda</taxon>
        <taxon>Crustacea</taxon>
        <taxon>Multicrustacea</taxon>
        <taxon>Malacostraca</taxon>
        <taxon>Eumalacostraca</taxon>
        <taxon>Eucarida</taxon>
        <taxon>Decapoda</taxon>
        <taxon>Pleocyemata</taxon>
        <taxon>Anomura</taxon>
        <taxon>Galatheoidea</taxon>
        <taxon>Porcellanidae</taxon>
        <taxon>Petrolisthes</taxon>
    </lineage>
</organism>
<protein>
    <submittedName>
        <fullName evidence="1">Uncharacterized protein</fullName>
    </submittedName>
</protein>
<dbReference type="Proteomes" id="UP001292094">
    <property type="component" value="Unassembled WGS sequence"/>
</dbReference>
<reference evidence="1" key="1">
    <citation type="submission" date="2023-11" db="EMBL/GenBank/DDBJ databases">
        <title>Genome assemblies of two species of porcelain crab, Petrolisthes cinctipes and Petrolisthes manimaculis (Anomura: Porcellanidae).</title>
        <authorList>
            <person name="Angst P."/>
        </authorList>
    </citation>
    <scope>NUCLEOTIDE SEQUENCE</scope>
    <source>
        <strain evidence="1">PB745_02</strain>
        <tissue evidence="1">Gill</tissue>
    </source>
</reference>
<keyword evidence="2" id="KW-1185">Reference proteome</keyword>
<proteinExistence type="predicted"/>
<sequence length="111" mass="11177">MFGAGVADVVGSRVETGTEGGVKYILEAGVVVFGALVENRGAERDNETGVEIVLGVVGVASVLETFVAGALGDCVRNDTGTGEESDFETDGGSVFSAGSRVGYGVWVSGVE</sequence>
<accession>A0AAE1QFB1</accession>
<comment type="caution">
    <text evidence="1">The sequence shown here is derived from an EMBL/GenBank/DDBJ whole genome shotgun (WGS) entry which is preliminary data.</text>
</comment>
<evidence type="ECO:0000313" key="2">
    <source>
        <dbReference type="Proteomes" id="UP001292094"/>
    </source>
</evidence>